<dbReference type="InterPro" id="IPR052192">
    <property type="entry name" value="Insect_Ionotropic_Sensory_Rcpt"/>
</dbReference>
<evidence type="ECO:0000256" key="5">
    <source>
        <dbReference type="ARBA" id="ARBA00023136"/>
    </source>
</evidence>
<keyword evidence="7" id="KW-0325">Glycoprotein</keyword>
<organism evidence="10 11">
    <name type="scientific">Bactrocera dorsalis</name>
    <name type="common">Oriental fruit fly</name>
    <name type="synonym">Dacus dorsalis</name>
    <dbReference type="NCBI Taxonomy" id="27457"/>
    <lineage>
        <taxon>Eukaryota</taxon>
        <taxon>Metazoa</taxon>
        <taxon>Ecdysozoa</taxon>
        <taxon>Arthropoda</taxon>
        <taxon>Hexapoda</taxon>
        <taxon>Insecta</taxon>
        <taxon>Pterygota</taxon>
        <taxon>Neoptera</taxon>
        <taxon>Endopterygota</taxon>
        <taxon>Diptera</taxon>
        <taxon>Brachycera</taxon>
        <taxon>Muscomorpha</taxon>
        <taxon>Tephritoidea</taxon>
        <taxon>Tephritidae</taxon>
        <taxon>Bactrocera</taxon>
        <taxon>Bactrocera</taxon>
    </lineage>
</organism>
<keyword evidence="9" id="KW-0732">Signal</keyword>
<keyword evidence="5 8" id="KW-0472">Membrane</keyword>
<sequence length="611" mass="71583">MLAFSKLVQSLAFINFLSWALAFTVQQEGEYDRNQRLIEFLLALNHRHRYQTVLLENCAANSFTKDIWVKMETPMLQLRAAIQYPQELRMLFNHNLLVMVCLERNVDSFSIISGLARQLQYMRDAHVILLAETDSEVHQEQDVEKLFRHCQMLQILNVIALFGDFMSTHLVFMFDTFPTFKLKAIPFIPLTNYFPDKTRQLHGHPIYTEPDQNQPRSFLYRDVRGALKMSGYIGKLVQAFEQHLNATVRFPRPININETTYQRDQHNSTRSGVIDFATSLGSYRFFTAVEEFTYPFEFAKWLMMLPVERDLEVNEMFVYIFQSELFLFIILIGVVLGFFLNVFEYFQIRPHSSSRRFWGALCCPGQIFRGILGQTFPMSPHNNWRMSFVYFTIFLVGLITNCLFAVYLKTFLTQPPAKSRISNFEDLIKSDIRCLVNEKEVPIVINLIGAAAWSRYKDGFEIISSWSKFLSLRLSLNTTYGYTVTTSLWSIIQLKQSLRRRKIFRLATEFILDDWLILGMPINENSIYKPALNRFIALVNEAGLINHWQVMTYYDMIAIGAINLDYNVDDSRQYNILVPSDFYWMAWMFGVSYSLSIAIFVLELFIHKFCM</sequence>
<dbReference type="OrthoDB" id="7852744at2759"/>
<feature type="transmembrane region" description="Helical" evidence="8">
    <location>
        <begin position="582"/>
        <end position="606"/>
    </location>
</feature>
<dbReference type="PANTHER" id="PTHR42643">
    <property type="entry name" value="IONOTROPIC RECEPTOR 20A-RELATED"/>
    <property type="match status" value="1"/>
</dbReference>
<feature type="signal peptide" evidence="9">
    <location>
        <begin position="1"/>
        <end position="22"/>
    </location>
</feature>
<keyword evidence="4 8" id="KW-1133">Transmembrane helix</keyword>
<keyword evidence="10" id="KW-1185">Reference proteome</keyword>
<name>A0A6I9VIT2_BACDO</name>
<evidence type="ECO:0000256" key="9">
    <source>
        <dbReference type="SAM" id="SignalP"/>
    </source>
</evidence>
<evidence type="ECO:0000313" key="11">
    <source>
        <dbReference type="RefSeq" id="XP_011209982.2"/>
    </source>
</evidence>
<gene>
    <name evidence="11" type="primary">LOC105230721</name>
</gene>
<accession>A0A6I9VIT2</accession>
<evidence type="ECO:0000256" key="6">
    <source>
        <dbReference type="ARBA" id="ARBA00023170"/>
    </source>
</evidence>
<feature type="chain" id="PRO_5046884782" evidence="9">
    <location>
        <begin position="23"/>
        <end position="611"/>
    </location>
</feature>
<evidence type="ECO:0000256" key="3">
    <source>
        <dbReference type="ARBA" id="ARBA00022692"/>
    </source>
</evidence>
<evidence type="ECO:0000313" key="10">
    <source>
        <dbReference type="Proteomes" id="UP001652620"/>
    </source>
</evidence>
<dbReference type="KEGG" id="bdr:105230721"/>
<evidence type="ECO:0000256" key="4">
    <source>
        <dbReference type="ARBA" id="ARBA00022989"/>
    </source>
</evidence>
<evidence type="ECO:0000256" key="2">
    <source>
        <dbReference type="ARBA" id="ARBA00022475"/>
    </source>
</evidence>
<keyword evidence="6" id="KW-0675">Receptor</keyword>
<dbReference type="AlphaFoldDB" id="A0A6I9VIT2"/>
<evidence type="ECO:0000256" key="7">
    <source>
        <dbReference type="ARBA" id="ARBA00023180"/>
    </source>
</evidence>
<dbReference type="GeneID" id="105230721"/>
<dbReference type="PANTHER" id="PTHR42643:SF41">
    <property type="entry name" value="IONOTROPIC RECEPTOR 20A-RELATED"/>
    <property type="match status" value="1"/>
</dbReference>
<proteinExistence type="predicted"/>
<comment type="subcellular location">
    <subcellularLocation>
        <location evidence="1">Cell membrane</location>
        <topology evidence="1">Multi-pass membrane protein</topology>
    </subcellularLocation>
</comment>
<reference evidence="11" key="1">
    <citation type="submission" date="2025-08" db="UniProtKB">
        <authorList>
            <consortium name="RefSeq"/>
        </authorList>
    </citation>
    <scope>IDENTIFICATION</scope>
    <source>
        <tissue evidence="11">Adult</tissue>
    </source>
</reference>
<dbReference type="GO" id="GO:0005886">
    <property type="term" value="C:plasma membrane"/>
    <property type="evidence" value="ECO:0007669"/>
    <property type="project" value="UniProtKB-SubCell"/>
</dbReference>
<dbReference type="RefSeq" id="XP_011209982.2">
    <property type="nucleotide sequence ID" value="XM_011211680.2"/>
</dbReference>
<feature type="transmembrane region" description="Helical" evidence="8">
    <location>
        <begin position="325"/>
        <end position="346"/>
    </location>
</feature>
<dbReference type="InParanoid" id="A0A6I9VIT2"/>
<keyword evidence="2" id="KW-1003">Cell membrane</keyword>
<dbReference type="Proteomes" id="UP001652620">
    <property type="component" value="Unplaced"/>
</dbReference>
<feature type="transmembrane region" description="Helical" evidence="8">
    <location>
        <begin position="388"/>
        <end position="408"/>
    </location>
</feature>
<evidence type="ECO:0000256" key="8">
    <source>
        <dbReference type="SAM" id="Phobius"/>
    </source>
</evidence>
<dbReference type="FunCoup" id="A0A6I9VIT2">
    <property type="interactions" value="11"/>
</dbReference>
<keyword evidence="3 8" id="KW-0812">Transmembrane</keyword>
<protein>
    <submittedName>
        <fullName evidence="11">Uncharacterized protein LOC105230721</fullName>
    </submittedName>
</protein>
<evidence type="ECO:0000256" key="1">
    <source>
        <dbReference type="ARBA" id="ARBA00004651"/>
    </source>
</evidence>